<proteinExistence type="predicted"/>
<evidence type="ECO:0000313" key="3">
    <source>
        <dbReference type="Proteomes" id="UP000037178"/>
    </source>
</evidence>
<dbReference type="Pfam" id="PF13672">
    <property type="entry name" value="PP2C_2"/>
    <property type="match status" value="1"/>
</dbReference>
<dbReference type="InterPro" id="IPR036457">
    <property type="entry name" value="PPM-type-like_dom_sf"/>
</dbReference>
<dbReference type="SMART" id="SM00332">
    <property type="entry name" value="PP2Cc"/>
    <property type="match status" value="1"/>
</dbReference>
<reference evidence="2 3" key="1">
    <citation type="submission" date="2015-06" db="EMBL/GenBank/DDBJ databases">
        <title>Draft genome sequence of an Alphaproteobacteria species associated to the Mediterranean sponge Oscarella lobularis.</title>
        <authorList>
            <person name="Jourda C."/>
            <person name="Santini S."/>
            <person name="Claverie J.-M."/>
        </authorList>
    </citation>
    <scope>NUCLEOTIDE SEQUENCE [LARGE SCALE GENOMIC DNA]</scope>
    <source>
        <strain evidence="2">IGS</strain>
    </source>
</reference>
<keyword evidence="3" id="KW-1185">Reference proteome</keyword>
<dbReference type="CDD" id="cd00143">
    <property type="entry name" value="PP2Cc"/>
    <property type="match status" value="1"/>
</dbReference>
<evidence type="ECO:0000259" key="1">
    <source>
        <dbReference type="PROSITE" id="PS51746"/>
    </source>
</evidence>
<sequence>MFERARFQIDAAVAINKGKREFQEDAVLADFAIGSRLGIVVLADGMGGHNAGDVASTLVTTEVFRELRYTTRFMLRDPASIPGRLLSAAQKVNGYLKRYISENPNCEGMGCTLVIAVQTGKDLFWLSVGDSPVFLLRDGKMTRLNEEHSLAPQIDYLAQQGVLTPEQARTHPDRSVLTSAINGQEIRYVDCSDAPFSLKNGDALIVASDGLCSLKPSEIARVIRENADRTCAKASEKVLSAIRMADCPDQDNVCFALMKVSDERADEQMRINEIRAANALPLMADNGATEAQPKKPMRQLTRILRAVSRTPNP</sequence>
<dbReference type="OrthoDB" id="9801841at2"/>
<evidence type="ECO:0000313" key="2">
    <source>
        <dbReference type="EMBL" id="KMW58673.1"/>
    </source>
</evidence>
<organism evidence="2 3">
    <name type="scientific">Candidatus Rhodobacter oscarellae</name>
    <dbReference type="NCBI Taxonomy" id="1675527"/>
    <lineage>
        <taxon>Bacteria</taxon>
        <taxon>Pseudomonadati</taxon>
        <taxon>Pseudomonadota</taxon>
        <taxon>Alphaproteobacteria</taxon>
        <taxon>Rhodobacterales</taxon>
        <taxon>Rhodobacter group</taxon>
        <taxon>Rhodobacter</taxon>
    </lineage>
</organism>
<dbReference type="RefSeq" id="WP_049644254.1">
    <property type="nucleotide sequence ID" value="NZ_LFTY01000002.1"/>
</dbReference>
<dbReference type="PATRIC" id="fig|1675527.3.peg.3824"/>
<dbReference type="InterPro" id="IPR001932">
    <property type="entry name" value="PPM-type_phosphatase-like_dom"/>
</dbReference>
<gene>
    <name evidence="2" type="ORF">AIOL_003652</name>
</gene>
<dbReference type="Gene3D" id="3.60.40.10">
    <property type="entry name" value="PPM-type phosphatase domain"/>
    <property type="match status" value="1"/>
</dbReference>
<dbReference type="SUPFAM" id="SSF81606">
    <property type="entry name" value="PP2C-like"/>
    <property type="match status" value="1"/>
</dbReference>
<accession>A0A0J9GYY4</accession>
<dbReference type="STRING" id="1675527.AIOL_003652"/>
<dbReference type="Proteomes" id="UP000037178">
    <property type="component" value="Unassembled WGS sequence"/>
</dbReference>
<dbReference type="SMART" id="SM00331">
    <property type="entry name" value="PP2C_SIG"/>
    <property type="match status" value="1"/>
</dbReference>
<name>A0A0J9GYY4_9RHOB</name>
<dbReference type="PROSITE" id="PS51746">
    <property type="entry name" value="PPM_2"/>
    <property type="match status" value="1"/>
</dbReference>
<dbReference type="AlphaFoldDB" id="A0A0J9GYY4"/>
<dbReference type="EMBL" id="LFTY01000002">
    <property type="protein sequence ID" value="KMW58673.1"/>
    <property type="molecule type" value="Genomic_DNA"/>
</dbReference>
<protein>
    <submittedName>
        <fullName evidence="2">Protein serine/threonine phosphatase PrpC</fullName>
    </submittedName>
</protein>
<comment type="caution">
    <text evidence="2">The sequence shown here is derived from an EMBL/GenBank/DDBJ whole genome shotgun (WGS) entry which is preliminary data.</text>
</comment>
<feature type="domain" description="PPM-type phosphatase" evidence="1">
    <location>
        <begin position="10"/>
        <end position="260"/>
    </location>
</feature>